<dbReference type="Proteomes" id="UP000027222">
    <property type="component" value="Unassembled WGS sequence"/>
</dbReference>
<organism evidence="1 2">
    <name type="scientific">Galerina marginata (strain CBS 339.88)</name>
    <dbReference type="NCBI Taxonomy" id="685588"/>
    <lineage>
        <taxon>Eukaryota</taxon>
        <taxon>Fungi</taxon>
        <taxon>Dikarya</taxon>
        <taxon>Basidiomycota</taxon>
        <taxon>Agaricomycotina</taxon>
        <taxon>Agaricomycetes</taxon>
        <taxon>Agaricomycetidae</taxon>
        <taxon>Agaricales</taxon>
        <taxon>Agaricineae</taxon>
        <taxon>Strophariaceae</taxon>
        <taxon>Galerina</taxon>
    </lineage>
</organism>
<sequence>MPEFRESLAHYLCLLWFWERWRDEIEFILLGLWADSTSKEAGGTLKGFVQRLDNTCKFVRGSKGGQTALYPPTLRKTSKCPTPDDITTLQLRGVGWNPRASFLDFGSLRLKIAYLTHTSIQFYTRKQWETSVMPISKDQRGKVGLALEFESYFIAFITNDLVFQPTWQEKWNPDPKLWLAPIPPPIFEDYLVFLAGVANWITRRSTGNRFGLACEAMRSAQDEWPGLGVYTVLEVFFDAGVSPFLMEFEVFKCPSRTARICESFFAYAYRSKQHLPSLLKSAMVDGVLAPTQDQRLKYMYWLHVYGKDKTSVPCRMAELVDAHNATLTELEGQSDLWYRDRVPLYDAFEPLYLRDAFENKAVTLGHLIFGAEPWKTLTGRKIIHSDPLSQMFKRQGLLSSTTHLQLACYNVLYPSQDRVFRSTYAYQARKQIWSITRSFPTNSRNSVAEKQLPKDFEEFVGPERTQRLFKSIVTSNGGSVAIGPLEYCGNGHVVTLPSGKKHLSIARATDPTLSTHHIVNQAKREFRLKNNLDAPGKGKKAMTERQRLAQQVEVDKALAAYQRVLSLADVSSSSLQCLAYQTAHGIFSAADKY</sequence>
<dbReference type="OrthoDB" id="3268838at2759"/>
<proteinExistence type="predicted"/>
<name>A0A067S8H4_GALM3</name>
<evidence type="ECO:0000313" key="2">
    <source>
        <dbReference type="Proteomes" id="UP000027222"/>
    </source>
</evidence>
<dbReference type="STRING" id="685588.A0A067S8H4"/>
<evidence type="ECO:0000313" key="1">
    <source>
        <dbReference type="EMBL" id="KDR67116.1"/>
    </source>
</evidence>
<dbReference type="HOGENOM" id="CLU_022273_0_0_1"/>
<protein>
    <submittedName>
        <fullName evidence="1">Uncharacterized protein</fullName>
    </submittedName>
</protein>
<accession>A0A067S8H4</accession>
<dbReference type="AlphaFoldDB" id="A0A067S8H4"/>
<dbReference type="EMBL" id="KL142417">
    <property type="protein sequence ID" value="KDR67116.1"/>
    <property type="molecule type" value="Genomic_DNA"/>
</dbReference>
<reference evidence="2" key="1">
    <citation type="journal article" date="2014" name="Proc. Natl. Acad. Sci. U.S.A.">
        <title>Extensive sampling of basidiomycete genomes demonstrates inadequacy of the white-rot/brown-rot paradigm for wood decay fungi.</title>
        <authorList>
            <person name="Riley R."/>
            <person name="Salamov A.A."/>
            <person name="Brown D.W."/>
            <person name="Nagy L.G."/>
            <person name="Floudas D."/>
            <person name="Held B.W."/>
            <person name="Levasseur A."/>
            <person name="Lombard V."/>
            <person name="Morin E."/>
            <person name="Otillar R."/>
            <person name="Lindquist E.A."/>
            <person name="Sun H."/>
            <person name="LaButti K.M."/>
            <person name="Schmutz J."/>
            <person name="Jabbour D."/>
            <person name="Luo H."/>
            <person name="Baker S.E."/>
            <person name="Pisabarro A.G."/>
            <person name="Walton J.D."/>
            <person name="Blanchette R.A."/>
            <person name="Henrissat B."/>
            <person name="Martin F."/>
            <person name="Cullen D."/>
            <person name="Hibbett D.S."/>
            <person name="Grigoriev I.V."/>
        </authorList>
    </citation>
    <scope>NUCLEOTIDE SEQUENCE [LARGE SCALE GENOMIC DNA]</scope>
    <source>
        <strain evidence="2">CBS 339.88</strain>
    </source>
</reference>
<keyword evidence="2" id="KW-1185">Reference proteome</keyword>
<gene>
    <name evidence="1" type="ORF">GALMADRAFT_161738</name>
</gene>